<dbReference type="GO" id="GO:0007165">
    <property type="term" value="P:signal transduction"/>
    <property type="evidence" value="ECO:0007669"/>
    <property type="project" value="InterPro"/>
</dbReference>
<name>A0A3M7T700_BRAPC</name>
<protein>
    <recommendedName>
        <fullName evidence="1">Death domain-containing protein</fullName>
    </recommendedName>
</protein>
<dbReference type="InterPro" id="IPR011029">
    <property type="entry name" value="DEATH-like_dom_sf"/>
</dbReference>
<reference evidence="2 3" key="1">
    <citation type="journal article" date="2018" name="Sci. Rep.">
        <title>Genomic signatures of local adaptation to the degree of environmental predictability in rotifers.</title>
        <authorList>
            <person name="Franch-Gras L."/>
            <person name="Hahn C."/>
            <person name="Garcia-Roger E.M."/>
            <person name="Carmona M.J."/>
            <person name="Serra M."/>
            <person name="Gomez A."/>
        </authorList>
    </citation>
    <scope>NUCLEOTIDE SEQUENCE [LARGE SCALE GENOMIC DNA]</scope>
    <source>
        <strain evidence="2">HYR1</strain>
    </source>
</reference>
<dbReference type="InterPro" id="IPR016729">
    <property type="entry name" value="FADD"/>
</dbReference>
<organism evidence="2 3">
    <name type="scientific">Brachionus plicatilis</name>
    <name type="common">Marine rotifer</name>
    <name type="synonym">Brachionus muelleri</name>
    <dbReference type="NCBI Taxonomy" id="10195"/>
    <lineage>
        <taxon>Eukaryota</taxon>
        <taxon>Metazoa</taxon>
        <taxon>Spiralia</taxon>
        <taxon>Gnathifera</taxon>
        <taxon>Rotifera</taxon>
        <taxon>Eurotatoria</taxon>
        <taxon>Monogononta</taxon>
        <taxon>Pseudotrocha</taxon>
        <taxon>Ploima</taxon>
        <taxon>Brachionidae</taxon>
        <taxon>Brachionus</taxon>
    </lineage>
</organism>
<dbReference type="PANTHER" id="PTHR15077:SF12">
    <property type="entry name" value="DEATH DOMAIN-CONTAINING PROTEIN"/>
    <property type="match status" value="1"/>
</dbReference>
<evidence type="ECO:0000259" key="1">
    <source>
        <dbReference type="PROSITE" id="PS50017"/>
    </source>
</evidence>
<dbReference type="InterPro" id="IPR000488">
    <property type="entry name" value="Death_dom"/>
</dbReference>
<evidence type="ECO:0000313" key="3">
    <source>
        <dbReference type="Proteomes" id="UP000276133"/>
    </source>
</evidence>
<dbReference type="Pfam" id="PF00531">
    <property type="entry name" value="Death"/>
    <property type="match status" value="2"/>
</dbReference>
<dbReference type="AlphaFoldDB" id="A0A3M7T700"/>
<sequence>MFNDEKIPLVKPIKAIQNFLPDQNGAGLKRKLLDSPDEADCCHEAKRPAARLVGECQLDDRALWTIANEYEPLDDWKSVAKCLALSNQDILLIEHKHHDLLECFYQMLVRWRLRQPENCNWNFFSKKICQKFGKPIWHGAKKEPLVYFNQIAGQKPIENVRLNEKVMWQVSDFMCEHWKSIGRYLGLRESTLVQIESKYLSVDGLRECCYQMMLTWSQQFSSEAFVKTLSIKLIEMNFNFYAKELLDFF</sequence>
<dbReference type="PROSITE" id="PS50017">
    <property type="entry name" value="DEATH_DOMAIN"/>
    <property type="match status" value="2"/>
</dbReference>
<gene>
    <name evidence="2" type="ORF">BpHYR1_031298</name>
</gene>
<dbReference type="CDD" id="cd01670">
    <property type="entry name" value="Death"/>
    <property type="match status" value="2"/>
</dbReference>
<evidence type="ECO:0000313" key="2">
    <source>
        <dbReference type="EMBL" id="RNA43765.1"/>
    </source>
</evidence>
<dbReference type="EMBL" id="REGN01000178">
    <property type="protein sequence ID" value="RNA43765.1"/>
    <property type="molecule type" value="Genomic_DNA"/>
</dbReference>
<feature type="domain" description="Death" evidence="1">
    <location>
        <begin position="75"/>
        <end position="118"/>
    </location>
</feature>
<proteinExistence type="predicted"/>
<dbReference type="PANTHER" id="PTHR15077">
    <property type="entry name" value="FAS-ASSOCIATING DEATH DOMAIN-CONTAINING PROTEIN FADD"/>
    <property type="match status" value="1"/>
</dbReference>
<dbReference type="Proteomes" id="UP000276133">
    <property type="component" value="Unassembled WGS sequence"/>
</dbReference>
<dbReference type="Gene3D" id="1.10.533.10">
    <property type="entry name" value="Death Domain, Fas"/>
    <property type="match status" value="2"/>
</dbReference>
<comment type="caution">
    <text evidence="2">The sequence shown here is derived from an EMBL/GenBank/DDBJ whole genome shotgun (WGS) entry which is preliminary data.</text>
</comment>
<feature type="domain" description="Death" evidence="1">
    <location>
        <begin position="163"/>
        <end position="249"/>
    </location>
</feature>
<dbReference type="OrthoDB" id="100767at2759"/>
<dbReference type="SUPFAM" id="SSF47986">
    <property type="entry name" value="DEATH domain"/>
    <property type="match status" value="2"/>
</dbReference>
<accession>A0A3M7T700</accession>
<keyword evidence="3" id="KW-1185">Reference proteome</keyword>